<sequence length="424" mass="49237">MLSERAIKGLNIPSQSFYLNKLYNEDPYNEKTNEMGYIRLSCADNSLSSDLIFEKFRSINWQKFEENKLLHYPREGGELSTLTSAANFINKFCLKELSPLSPEELIIISGVTMASDILSQILFNSGDSVLTPAPFYYRFVNDFGERGLVNVEIVQTLTENGVLDLSVERFEEAFLKAKGKVSAILIVNPQNPDGCYFTLNQLKPIIDWALNKNLFIILDEVYNLCIYEEGQINNCCFESAVKLFKTPEELNKMIWVWSMSKVFSIPGLRAGVFYTKNKKIKEAATKFVTFNQPNCVTQFIMRHFLDDQDWFEKVYLFENLRRLKNTRNKLILFLENQKIPFIKPKSGFFVLTDFSKFMDEQTIEGERRLVERFIRKKVLINSGEELKFLKIEKLESFFLIFRAPKPGWFRIVFSSVNSSTLEKG</sequence>
<dbReference type="Proteomes" id="UP001497535">
    <property type="component" value="Unassembled WGS sequence"/>
</dbReference>
<comment type="caution">
    <text evidence="1">The sequence shown here is derived from an EMBL/GenBank/DDBJ whole genome shotgun (WGS) entry which is preliminary data.</text>
</comment>
<gene>
    <name evidence="1" type="ORF">MENTE1834_LOCUS6282</name>
</gene>
<organism evidence="1 2">
    <name type="scientific">Meloidogyne enterolobii</name>
    <name type="common">Root-knot nematode worm</name>
    <name type="synonym">Meloidogyne mayaguensis</name>
    <dbReference type="NCBI Taxonomy" id="390850"/>
    <lineage>
        <taxon>Eukaryota</taxon>
        <taxon>Metazoa</taxon>
        <taxon>Ecdysozoa</taxon>
        <taxon>Nematoda</taxon>
        <taxon>Chromadorea</taxon>
        <taxon>Rhabditida</taxon>
        <taxon>Tylenchina</taxon>
        <taxon>Tylenchomorpha</taxon>
        <taxon>Tylenchoidea</taxon>
        <taxon>Meloidogynidae</taxon>
        <taxon>Meloidogyninae</taxon>
        <taxon>Meloidogyne</taxon>
    </lineage>
</organism>
<accession>A0ACB0Y127</accession>
<keyword evidence="2" id="KW-1185">Reference proteome</keyword>
<reference evidence="1" key="1">
    <citation type="submission" date="2023-11" db="EMBL/GenBank/DDBJ databases">
        <authorList>
            <person name="Poullet M."/>
        </authorList>
    </citation>
    <scope>NUCLEOTIDE SEQUENCE</scope>
    <source>
        <strain evidence="1">E1834</strain>
    </source>
</reference>
<name>A0ACB0Y127_MELEN</name>
<evidence type="ECO:0000313" key="1">
    <source>
        <dbReference type="EMBL" id="CAK5027050.1"/>
    </source>
</evidence>
<proteinExistence type="predicted"/>
<dbReference type="EMBL" id="CAVMJV010000004">
    <property type="protein sequence ID" value="CAK5027050.1"/>
    <property type="molecule type" value="Genomic_DNA"/>
</dbReference>
<protein>
    <submittedName>
        <fullName evidence="1">Uncharacterized protein</fullName>
    </submittedName>
</protein>
<evidence type="ECO:0000313" key="2">
    <source>
        <dbReference type="Proteomes" id="UP001497535"/>
    </source>
</evidence>